<reference evidence="2" key="1">
    <citation type="thesis" date="2020" institute="ProQuest LLC" country="789 East Eisenhower Parkway, Ann Arbor, MI, USA">
        <title>Comparative Genomics and Chromosome Evolution.</title>
        <authorList>
            <person name="Mudd A.B."/>
        </authorList>
    </citation>
    <scope>NUCLEOTIDE SEQUENCE</scope>
    <source>
        <strain evidence="2">HN-11 Male</strain>
        <tissue evidence="2">Kidney and liver</tissue>
    </source>
</reference>
<accession>A0A8J6F1A1</accession>
<proteinExistence type="predicted"/>
<dbReference type="PANTHER" id="PTHR35088:SF1">
    <property type="entry name" value="COILED-COIL DOMAIN-CONTAINING PROTEIN 178"/>
    <property type="match status" value="1"/>
</dbReference>
<dbReference type="OrthoDB" id="10010556at2759"/>
<name>A0A8J6F1A1_ELECQ</name>
<evidence type="ECO:0000313" key="3">
    <source>
        <dbReference type="Proteomes" id="UP000770717"/>
    </source>
</evidence>
<gene>
    <name evidence="2" type="ORF">GDO78_012556</name>
</gene>
<comment type="caution">
    <text evidence="2">The sequence shown here is derived from an EMBL/GenBank/DDBJ whole genome shotgun (WGS) entry which is preliminary data.</text>
</comment>
<sequence length="168" mass="19427">MKTEEEDNDVQLQTRQEMQQQCSKALEVALKENVALAKEYQTLQTSYLDEKDKLMINYESRIKMEATMRDYLQISVLQSRMHRALVEFFKQRGLYNQAGLARFQAASQENAQKILAVQEEMSKTIQHISAFLTSLTDGSPREDSKENKQSISHAETKDRQSHTVHITV</sequence>
<dbReference type="Proteomes" id="UP000770717">
    <property type="component" value="Unassembled WGS sequence"/>
</dbReference>
<dbReference type="PANTHER" id="PTHR35088">
    <property type="entry name" value="COILED-COIL DOMAIN-CONTAINING PROTEIN 178"/>
    <property type="match status" value="1"/>
</dbReference>
<dbReference type="EMBL" id="WNTK01000008">
    <property type="protein sequence ID" value="KAG9478948.1"/>
    <property type="molecule type" value="Genomic_DNA"/>
</dbReference>
<dbReference type="AlphaFoldDB" id="A0A8J6F1A1"/>
<evidence type="ECO:0000256" key="1">
    <source>
        <dbReference type="SAM" id="MobiDB-lite"/>
    </source>
</evidence>
<protein>
    <submittedName>
        <fullName evidence="2">Uncharacterized protein</fullName>
    </submittedName>
</protein>
<organism evidence="2 3">
    <name type="scientific">Eleutherodactylus coqui</name>
    <name type="common">Puerto Rican coqui</name>
    <dbReference type="NCBI Taxonomy" id="57060"/>
    <lineage>
        <taxon>Eukaryota</taxon>
        <taxon>Metazoa</taxon>
        <taxon>Chordata</taxon>
        <taxon>Craniata</taxon>
        <taxon>Vertebrata</taxon>
        <taxon>Euteleostomi</taxon>
        <taxon>Amphibia</taxon>
        <taxon>Batrachia</taxon>
        <taxon>Anura</taxon>
        <taxon>Neobatrachia</taxon>
        <taxon>Hyloidea</taxon>
        <taxon>Eleutherodactylidae</taxon>
        <taxon>Eleutherodactylinae</taxon>
        <taxon>Eleutherodactylus</taxon>
        <taxon>Eleutherodactylus</taxon>
    </lineage>
</organism>
<evidence type="ECO:0000313" key="2">
    <source>
        <dbReference type="EMBL" id="KAG9478948.1"/>
    </source>
</evidence>
<feature type="compositionally biased region" description="Basic and acidic residues" evidence="1">
    <location>
        <begin position="139"/>
        <end position="161"/>
    </location>
</feature>
<keyword evidence="3" id="KW-1185">Reference proteome</keyword>
<dbReference type="InterPro" id="IPR038826">
    <property type="entry name" value="CCDC178"/>
</dbReference>
<feature type="region of interest" description="Disordered" evidence="1">
    <location>
        <begin position="136"/>
        <end position="168"/>
    </location>
</feature>